<comment type="caution">
    <text evidence="1">The sequence shown here is derived from an EMBL/GenBank/DDBJ whole genome shotgun (WGS) entry which is preliminary data.</text>
</comment>
<organism evidence="1 2">
    <name type="scientific">Trifolium pratense</name>
    <name type="common">Red clover</name>
    <dbReference type="NCBI Taxonomy" id="57577"/>
    <lineage>
        <taxon>Eukaryota</taxon>
        <taxon>Viridiplantae</taxon>
        <taxon>Streptophyta</taxon>
        <taxon>Embryophyta</taxon>
        <taxon>Tracheophyta</taxon>
        <taxon>Spermatophyta</taxon>
        <taxon>Magnoliopsida</taxon>
        <taxon>eudicotyledons</taxon>
        <taxon>Gunneridae</taxon>
        <taxon>Pentapetalae</taxon>
        <taxon>rosids</taxon>
        <taxon>fabids</taxon>
        <taxon>Fabales</taxon>
        <taxon>Fabaceae</taxon>
        <taxon>Papilionoideae</taxon>
        <taxon>50 kb inversion clade</taxon>
        <taxon>NPAAA clade</taxon>
        <taxon>Hologalegina</taxon>
        <taxon>IRL clade</taxon>
        <taxon>Trifolieae</taxon>
        <taxon>Trifolium</taxon>
    </lineage>
</organism>
<evidence type="ECO:0000313" key="1">
    <source>
        <dbReference type="EMBL" id="PNX91616.1"/>
    </source>
</evidence>
<dbReference type="Proteomes" id="UP000236291">
    <property type="component" value="Unassembled WGS sequence"/>
</dbReference>
<dbReference type="AlphaFoldDB" id="A0A2K3MLF3"/>
<reference evidence="1 2" key="2">
    <citation type="journal article" date="2017" name="Front. Plant Sci.">
        <title>Gene Classification and Mining of Molecular Markers Useful in Red Clover (Trifolium pratense) Breeding.</title>
        <authorList>
            <person name="Istvanek J."/>
            <person name="Dluhosova J."/>
            <person name="Dluhos P."/>
            <person name="Patkova L."/>
            <person name="Nedelnik J."/>
            <person name="Repkova J."/>
        </authorList>
    </citation>
    <scope>NUCLEOTIDE SEQUENCE [LARGE SCALE GENOMIC DNA]</scope>
    <source>
        <strain evidence="2">cv. Tatra</strain>
        <tissue evidence="1">Young leaves</tissue>
    </source>
</reference>
<dbReference type="EMBL" id="ASHM01066829">
    <property type="protein sequence ID" value="PNX91616.1"/>
    <property type="molecule type" value="Genomic_DNA"/>
</dbReference>
<feature type="non-terminal residue" evidence="1">
    <location>
        <position position="1"/>
    </location>
</feature>
<reference evidence="1 2" key="1">
    <citation type="journal article" date="2014" name="Am. J. Bot.">
        <title>Genome assembly and annotation for red clover (Trifolium pratense; Fabaceae).</title>
        <authorList>
            <person name="Istvanek J."/>
            <person name="Jaros M."/>
            <person name="Krenek A."/>
            <person name="Repkova J."/>
        </authorList>
    </citation>
    <scope>NUCLEOTIDE SEQUENCE [LARGE SCALE GENOMIC DNA]</scope>
    <source>
        <strain evidence="2">cv. Tatra</strain>
        <tissue evidence="1">Young leaves</tissue>
    </source>
</reference>
<accession>A0A2K3MLF3</accession>
<protein>
    <submittedName>
        <fullName evidence="1">Uncharacterized protein</fullName>
    </submittedName>
</protein>
<proteinExistence type="predicted"/>
<name>A0A2K3MLF3_TRIPR</name>
<gene>
    <name evidence="1" type="ORF">L195_g047747</name>
</gene>
<sequence>RKESRDIAGRCAMLLWTVWNNRNNSVWNAAKETGRCLGAKRIISGLNGRPFSITTEPTRR</sequence>
<evidence type="ECO:0000313" key="2">
    <source>
        <dbReference type="Proteomes" id="UP000236291"/>
    </source>
</evidence>